<evidence type="ECO:0000256" key="5">
    <source>
        <dbReference type="ARBA" id="ARBA00023125"/>
    </source>
</evidence>
<accession>A0A151U6C4</accession>
<keyword evidence="11" id="KW-1185">Reference proteome</keyword>
<dbReference type="GO" id="GO:0000902">
    <property type="term" value="P:cell morphogenesis"/>
    <property type="evidence" value="ECO:0007669"/>
    <property type="project" value="UniProtKB-ARBA"/>
</dbReference>
<keyword evidence="6" id="KW-0804">Transcription</keyword>
<organism evidence="10 11">
    <name type="scientific">Cajanus cajan</name>
    <name type="common">Pigeon pea</name>
    <name type="synonym">Cajanus indicus</name>
    <dbReference type="NCBI Taxonomy" id="3821"/>
    <lineage>
        <taxon>Eukaryota</taxon>
        <taxon>Viridiplantae</taxon>
        <taxon>Streptophyta</taxon>
        <taxon>Embryophyta</taxon>
        <taxon>Tracheophyta</taxon>
        <taxon>Spermatophyta</taxon>
        <taxon>Magnoliopsida</taxon>
        <taxon>eudicotyledons</taxon>
        <taxon>Gunneridae</taxon>
        <taxon>Pentapetalae</taxon>
        <taxon>rosids</taxon>
        <taxon>fabids</taxon>
        <taxon>Fabales</taxon>
        <taxon>Fabaceae</taxon>
        <taxon>Papilionoideae</taxon>
        <taxon>50 kb inversion clade</taxon>
        <taxon>NPAAA clade</taxon>
        <taxon>indigoferoid/millettioid clade</taxon>
        <taxon>Phaseoleae</taxon>
        <taxon>Cajanus</taxon>
    </lineage>
</organism>
<dbReference type="OrthoDB" id="2143914at2759"/>
<evidence type="ECO:0000256" key="2">
    <source>
        <dbReference type="ARBA" id="ARBA00022473"/>
    </source>
</evidence>
<evidence type="ECO:0000259" key="9">
    <source>
        <dbReference type="PROSITE" id="PS51294"/>
    </source>
</evidence>
<dbReference type="Proteomes" id="UP000075243">
    <property type="component" value="Chromosome 2"/>
</dbReference>
<sequence>MGKAPCCEKHGVRRGAWTPEEDQALVHYINKHGHGSWRTLPKHAGLLRCGKSCRLRWINYLRPGIKRGPFTNEEESTIVQLHGMLGNRWAAIASQLPGRTDNEIKNYWNTHLKKRLVGPSHSLRAKQPCVIPDLTIIKSESPSTRHMVQWESVRVEAEARLSMESLLINSWPTTKTCSDHFLQLWHSEVGQSFRMLKGKEGVLCQSCVSQPSSSSKLESCSDESLQVKNTGTSSCNPNLEDVNIIHEQTSSYKPKLDDDTAGSESGNYEFLDISDSSLKHLLDMHDSDIGFLGQNGNFLNLLDGTYD</sequence>
<dbReference type="FunFam" id="1.10.10.60:FF:000121">
    <property type="entry name" value="Myb transcription factor"/>
    <property type="match status" value="1"/>
</dbReference>
<evidence type="ECO:0000259" key="8">
    <source>
        <dbReference type="PROSITE" id="PS50090"/>
    </source>
</evidence>
<evidence type="ECO:0000313" key="11">
    <source>
        <dbReference type="Proteomes" id="UP000075243"/>
    </source>
</evidence>
<evidence type="ECO:0000256" key="4">
    <source>
        <dbReference type="ARBA" id="ARBA00023015"/>
    </source>
</evidence>
<dbReference type="PANTHER" id="PTHR10641">
    <property type="entry name" value="MYB FAMILY TRANSCRIPTION FACTOR"/>
    <property type="match status" value="1"/>
</dbReference>
<evidence type="ECO:0000313" key="10">
    <source>
        <dbReference type="EMBL" id="KYP74882.1"/>
    </source>
</evidence>
<dbReference type="SUPFAM" id="SSF46689">
    <property type="entry name" value="Homeodomain-like"/>
    <property type="match status" value="1"/>
</dbReference>
<feature type="domain" description="HTH myb-type" evidence="9">
    <location>
        <begin position="9"/>
        <end position="61"/>
    </location>
</feature>
<evidence type="ECO:0000256" key="6">
    <source>
        <dbReference type="ARBA" id="ARBA00023163"/>
    </source>
</evidence>
<dbReference type="Gramene" id="C.cajan_07372.t">
    <property type="protein sequence ID" value="C.cajan_07372.t"/>
    <property type="gene ID" value="C.cajan_07372"/>
</dbReference>
<dbReference type="InterPro" id="IPR009057">
    <property type="entry name" value="Homeodomain-like_sf"/>
</dbReference>
<keyword evidence="5" id="KW-0238">DNA-binding</keyword>
<protein>
    <submittedName>
        <fullName evidence="10">Myb-related protein Myb4</fullName>
    </submittedName>
</protein>
<name>A0A151U6C4_CAJCA</name>
<feature type="domain" description="HTH myb-type" evidence="9">
    <location>
        <begin position="62"/>
        <end position="116"/>
    </location>
</feature>
<feature type="domain" description="Myb-like" evidence="8">
    <location>
        <begin position="9"/>
        <end position="61"/>
    </location>
</feature>
<keyword evidence="3" id="KW-0677">Repeat</keyword>
<keyword evidence="2" id="KW-0217">Developmental protein</keyword>
<keyword evidence="7" id="KW-0539">Nucleus</keyword>
<dbReference type="CDD" id="cd00167">
    <property type="entry name" value="SANT"/>
    <property type="match status" value="2"/>
</dbReference>
<dbReference type="SMART" id="SM00717">
    <property type="entry name" value="SANT"/>
    <property type="match status" value="2"/>
</dbReference>
<dbReference type="EMBL" id="CM003604">
    <property type="protein sequence ID" value="KYP74882.1"/>
    <property type="molecule type" value="Genomic_DNA"/>
</dbReference>
<keyword evidence="4" id="KW-0805">Transcription regulation</keyword>
<gene>
    <name evidence="10" type="ORF">KK1_007575</name>
</gene>
<dbReference type="InterPro" id="IPR001005">
    <property type="entry name" value="SANT/Myb"/>
</dbReference>
<dbReference type="FunFam" id="1.10.10.60:FF:000099">
    <property type="entry name" value="MYB transcription factor"/>
    <property type="match status" value="1"/>
</dbReference>
<dbReference type="InterPro" id="IPR017930">
    <property type="entry name" value="Myb_dom"/>
</dbReference>
<dbReference type="AlphaFoldDB" id="A0A151U6C4"/>
<dbReference type="GO" id="GO:0003677">
    <property type="term" value="F:DNA binding"/>
    <property type="evidence" value="ECO:0007669"/>
    <property type="project" value="UniProtKB-KW"/>
</dbReference>
<dbReference type="OMA" id="ETFRITE"/>
<evidence type="ECO:0000256" key="1">
    <source>
        <dbReference type="ARBA" id="ARBA00004123"/>
    </source>
</evidence>
<dbReference type="PROSITE" id="PS51294">
    <property type="entry name" value="HTH_MYB"/>
    <property type="match status" value="2"/>
</dbReference>
<feature type="domain" description="Myb-like" evidence="8">
    <location>
        <begin position="62"/>
        <end position="112"/>
    </location>
</feature>
<reference evidence="10 11" key="1">
    <citation type="journal article" date="2012" name="Nat. Biotechnol.">
        <title>Draft genome sequence of pigeonpea (Cajanus cajan), an orphan legume crop of resource-poor farmers.</title>
        <authorList>
            <person name="Varshney R.K."/>
            <person name="Chen W."/>
            <person name="Li Y."/>
            <person name="Bharti A.K."/>
            <person name="Saxena R.K."/>
            <person name="Schlueter J.A."/>
            <person name="Donoghue M.T."/>
            <person name="Azam S."/>
            <person name="Fan G."/>
            <person name="Whaley A.M."/>
            <person name="Farmer A.D."/>
            <person name="Sheridan J."/>
            <person name="Iwata A."/>
            <person name="Tuteja R."/>
            <person name="Penmetsa R.V."/>
            <person name="Wu W."/>
            <person name="Upadhyaya H.D."/>
            <person name="Yang S.P."/>
            <person name="Shah T."/>
            <person name="Saxena K.B."/>
            <person name="Michael T."/>
            <person name="McCombie W.R."/>
            <person name="Yang B."/>
            <person name="Zhang G."/>
            <person name="Yang H."/>
            <person name="Wang J."/>
            <person name="Spillane C."/>
            <person name="Cook D.R."/>
            <person name="May G.D."/>
            <person name="Xu X."/>
            <person name="Jackson S.A."/>
        </authorList>
    </citation>
    <scope>NUCLEOTIDE SEQUENCE [LARGE SCALE GENOMIC DNA]</scope>
    <source>
        <strain evidence="11">cv. Asha</strain>
    </source>
</reference>
<evidence type="ECO:0000256" key="7">
    <source>
        <dbReference type="ARBA" id="ARBA00023242"/>
    </source>
</evidence>
<dbReference type="GO" id="GO:1901957">
    <property type="term" value="P:regulation of cutin biosynthetic process"/>
    <property type="evidence" value="ECO:0007669"/>
    <property type="project" value="UniProtKB-ARBA"/>
</dbReference>
<dbReference type="Gene3D" id="1.10.10.60">
    <property type="entry name" value="Homeodomain-like"/>
    <property type="match status" value="2"/>
</dbReference>
<dbReference type="GO" id="GO:0005634">
    <property type="term" value="C:nucleus"/>
    <property type="evidence" value="ECO:0007669"/>
    <property type="project" value="UniProtKB-SubCell"/>
</dbReference>
<dbReference type="Pfam" id="PF00249">
    <property type="entry name" value="Myb_DNA-binding"/>
    <property type="match status" value="2"/>
</dbReference>
<evidence type="ECO:0000256" key="3">
    <source>
        <dbReference type="ARBA" id="ARBA00022737"/>
    </source>
</evidence>
<comment type="subcellular location">
    <subcellularLocation>
        <location evidence="1">Nucleus</location>
    </subcellularLocation>
</comment>
<dbReference type="STRING" id="3821.A0A151U6C4"/>
<dbReference type="InterPro" id="IPR015495">
    <property type="entry name" value="Myb_TF_plants"/>
</dbReference>
<dbReference type="PROSITE" id="PS50090">
    <property type="entry name" value="MYB_LIKE"/>
    <property type="match status" value="2"/>
</dbReference>
<proteinExistence type="predicted"/>
<dbReference type="PANTHER" id="PTHR10641:SF1362">
    <property type="entry name" value="MYB TRANSCRIPTION FACTOR MIXTA-LIKE PROTEIN"/>
    <property type="match status" value="1"/>
</dbReference>